<organism evidence="1">
    <name type="scientific">marine sediment metagenome</name>
    <dbReference type="NCBI Taxonomy" id="412755"/>
    <lineage>
        <taxon>unclassified sequences</taxon>
        <taxon>metagenomes</taxon>
        <taxon>ecological metagenomes</taxon>
    </lineage>
</organism>
<dbReference type="EMBL" id="LAZR01001774">
    <property type="protein sequence ID" value="KKN39259.1"/>
    <property type="molecule type" value="Genomic_DNA"/>
</dbReference>
<proteinExistence type="predicted"/>
<dbReference type="AlphaFoldDB" id="A0A0F9Q9V6"/>
<reference evidence="1" key="1">
    <citation type="journal article" date="2015" name="Nature">
        <title>Complex archaea that bridge the gap between prokaryotes and eukaryotes.</title>
        <authorList>
            <person name="Spang A."/>
            <person name="Saw J.H."/>
            <person name="Jorgensen S.L."/>
            <person name="Zaremba-Niedzwiedzka K."/>
            <person name="Martijn J."/>
            <person name="Lind A.E."/>
            <person name="van Eijk R."/>
            <person name="Schleper C."/>
            <person name="Guy L."/>
            <person name="Ettema T.J."/>
        </authorList>
    </citation>
    <scope>NUCLEOTIDE SEQUENCE</scope>
</reference>
<protein>
    <submittedName>
        <fullName evidence="1">Uncharacterized protein</fullName>
    </submittedName>
</protein>
<gene>
    <name evidence="1" type="ORF">LCGC14_0745420</name>
</gene>
<accession>A0A0F9Q9V6</accession>
<evidence type="ECO:0000313" key="1">
    <source>
        <dbReference type="EMBL" id="KKN39259.1"/>
    </source>
</evidence>
<comment type="caution">
    <text evidence="1">The sequence shown here is derived from an EMBL/GenBank/DDBJ whole genome shotgun (WGS) entry which is preliminary data.</text>
</comment>
<sequence>MTPPPSREPAPVTDAEAEEWASEVRRFSSNSAKWKNAKWVQRAGRLLADRARYQTRIASHEPAPVTDAALTQALAALDLAQVIYVERVDSYTGEDSFNQVRQHLIDFRADRFRAQQRIGKLEKTLGREHQRASLDDDEWVDVEHADPCDICALLGEAQDEE</sequence>
<name>A0A0F9Q9V6_9ZZZZ</name>